<reference evidence="3 4" key="3">
    <citation type="submission" date="2020-03" db="EMBL/GenBank/DDBJ databases">
        <title>Genome mining and metabolic profiling illuminate the polycyclic tetramate macrolactams from Streptomyces koyangensis SCSIO 5802.</title>
        <authorList>
            <person name="Ding W."/>
        </authorList>
    </citation>
    <scope>NUCLEOTIDE SEQUENCE [LARGE SCALE GENOMIC DNA]</scope>
    <source>
        <strain evidence="3 4">SCSIO 5802</strain>
    </source>
</reference>
<dbReference type="SMR" id="A0A2P1BT29"/>
<dbReference type="EMBL" id="CP049945">
    <property type="protein sequence ID" value="QRF05038.1"/>
    <property type="molecule type" value="Genomic_DNA"/>
</dbReference>
<feature type="domain" description="Allene oxide cyclase barrel-like" evidence="1">
    <location>
        <begin position="64"/>
        <end position="169"/>
    </location>
</feature>
<dbReference type="InterPro" id="IPR041013">
    <property type="entry name" value="AOC-like"/>
</dbReference>
<dbReference type="Proteomes" id="UP000596311">
    <property type="component" value="Chromosome"/>
</dbReference>
<accession>A0A2P1BT29</accession>
<dbReference type="RefSeq" id="WP_203215839.1">
    <property type="nucleotide sequence ID" value="NZ_CP049945.1"/>
</dbReference>
<dbReference type="PDB" id="6YMN">
    <property type="method" value="X-ray"/>
    <property type="resolution" value="2.05 A"/>
    <property type="chains" value="AAA/BBB/CCC/DDD=1-218"/>
</dbReference>
<organism evidence="2">
    <name type="scientific">Streptomyces koyangensis</name>
    <dbReference type="NCBI Taxonomy" id="188770"/>
    <lineage>
        <taxon>Bacteria</taxon>
        <taxon>Bacillati</taxon>
        <taxon>Actinomycetota</taxon>
        <taxon>Actinomycetes</taxon>
        <taxon>Kitasatosporales</taxon>
        <taxon>Streptomycetaceae</taxon>
        <taxon>Streptomyces</taxon>
        <taxon>Streptomyces aurantiacus group</taxon>
    </lineage>
</organism>
<dbReference type="EMBL" id="MG243704">
    <property type="protein sequence ID" value="AVI57412.1"/>
    <property type="molecule type" value="Genomic_DNA"/>
</dbReference>
<evidence type="ECO:0000259" key="1">
    <source>
        <dbReference type="Pfam" id="PF18678"/>
    </source>
</evidence>
<gene>
    <name evidence="3" type="ORF">G9U55_24675</name>
</gene>
<dbReference type="Pfam" id="PF18678">
    <property type="entry name" value="AOC_like"/>
    <property type="match status" value="1"/>
</dbReference>
<reference evidence="5" key="2">
    <citation type="journal article" date="2020" name="ACS Omega">
        <title>Nonspecific Heme-Binding Cyclase, AbmU, Catalyzes [4 + 2] Cycloaddition during Neoabyssomicin Biosynthesis.</title>
        <authorList>
            <person name="Li Q."/>
            <person name="Ding W."/>
            <person name="Tu J."/>
            <person name="Chi C."/>
            <person name="Huang H."/>
            <person name="Ji X."/>
            <person name="Yao Z."/>
            <person name="Ma M."/>
            <person name="Ju J."/>
        </authorList>
    </citation>
    <scope>X-RAY CRYSTALLOGRAPHY (2.51 ANGSTROMS)</scope>
</reference>
<protein>
    <submittedName>
        <fullName evidence="2">AbmU</fullName>
    </submittedName>
</protein>
<dbReference type="AlphaFoldDB" id="A0A2P1BT29"/>
<keyword evidence="5 6" id="KW-0002">3D-structure</keyword>
<keyword evidence="4" id="KW-1185">Reference proteome</keyword>
<evidence type="ECO:0000313" key="4">
    <source>
        <dbReference type="Proteomes" id="UP000596311"/>
    </source>
</evidence>
<name>A0A2P1BT29_9ACTN</name>
<proteinExistence type="evidence at protein level"/>
<evidence type="ECO:0000313" key="3">
    <source>
        <dbReference type="EMBL" id="QRF05038.1"/>
    </source>
</evidence>
<evidence type="ECO:0007829" key="5">
    <source>
        <dbReference type="PDB" id="6LE0"/>
    </source>
</evidence>
<reference evidence="6" key="4">
    <citation type="submission" date="2020-04" db="PDB data bank">
        <title>Crystal structure of the Diels Alderase AbmU from Streptomyces koyangensis.</title>
        <authorList>
            <person name="Back C.R."/>
            <person name="Mbatha S."/>
            <person name="Johns S."/>
            <person name="Burton N."/>
            <person name="Tiwari K."/>
            <person name="van der Kamp M."/>
            <person name="Willis C."/>
            <person name="Race P.R."/>
        </authorList>
    </citation>
    <scope>X-RAY CRYSTALLOGRAPHY (2.05 ANGSTROMS)</scope>
</reference>
<evidence type="ECO:0007829" key="6">
    <source>
        <dbReference type="PDB" id="6YMN"/>
    </source>
</evidence>
<dbReference type="GO" id="GO:0017000">
    <property type="term" value="P:antibiotic biosynthetic process"/>
    <property type="evidence" value="ECO:0007669"/>
    <property type="project" value="InterPro"/>
</dbReference>
<reference evidence="2" key="1">
    <citation type="journal article" date="2018" name="Microb. Cell Fact.">
        <title>Characterization and heterologous expression of the neoabyssomicin/abyssomicin biosynthetic gene cluster from Streptomyces koyangensis SCSIO 5802.</title>
        <authorList>
            <person name="Tu J."/>
            <person name="Li S."/>
            <person name="Chen J."/>
            <person name="Song Y."/>
            <person name="Fu S."/>
            <person name="Ju J."/>
            <person name="Li Q."/>
        </authorList>
    </citation>
    <scope>NUCLEOTIDE SEQUENCE</scope>
    <source>
        <strain evidence="2">SCSIO 5802</strain>
    </source>
</reference>
<dbReference type="PDB" id="6LE0">
    <property type="method" value="X-ray"/>
    <property type="resolution" value="2.51 A"/>
    <property type="chains" value="A/B/C/D=1-218"/>
</dbReference>
<evidence type="ECO:0000313" key="2">
    <source>
        <dbReference type="EMBL" id="AVI57412.1"/>
    </source>
</evidence>
<sequence length="218" mass="23504">MNERFTLPAHSPALAALVPEFLDLARAASGDPAAEERDLAVWENLTEHVSLDYRFANPPVHGPGDWDTYDSRFVDPAGVEIGTLQGTGRILYERSSDAHLMMYYREQLTFPDGTAQTAGWVDGTAILGGAWQRFPILGSGGRYGSMIGLRSFQPTPEAPHSLYRTHLVLREIPGGHGLTDPEEIDAALSLLGAFVGPSVNPATGNGRLEPPVRAGRTA</sequence>
<dbReference type="GO" id="GO:0016853">
    <property type="term" value="F:isomerase activity"/>
    <property type="evidence" value="ECO:0007669"/>
    <property type="project" value="InterPro"/>
</dbReference>